<evidence type="ECO:0000313" key="5">
    <source>
        <dbReference type="Proteomes" id="UP001366166"/>
    </source>
</evidence>
<dbReference type="AlphaFoldDB" id="A0AAU9E827"/>
<dbReference type="Proteomes" id="UP001366166">
    <property type="component" value="Chromosome"/>
</dbReference>
<evidence type="ECO:0000259" key="3">
    <source>
        <dbReference type="Pfam" id="PF01464"/>
    </source>
</evidence>
<dbReference type="InterPro" id="IPR023346">
    <property type="entry name" value="Lysozyme-like_dom_sf"/>
</dbReference>
<dbReference type="KEGG" id="dmp:FAK_03740"/>
<feature type="transmembrane region" description="Helical" evidence="2">
    <location>
        <begin position="12"/>
        <end position="29"/>
    </location>
</feature>
<dbReference type="EMBL" id="AP028679">
    <property type="protein sequence ID" value="BEQ13308.1"/>
    <property type="molecule type" value="Genomic_DNA"/>
</dbReference>
<protein>
    <recommendedName>
        <fullName evidence="3">Transglycosylase SLT domain-containing protein</fullName>
    </recommendedName>
</protein>
<dbReference type="SUPFAM" id="SSF53955">
    <property type="entry name" value="Lysozyme-like"/>
    <property type="match status" value="1"/>
</dbReference>
<name>A0AAU9E827_9BACT</name>
<keyword evidence="2" id="KW-1133">Transmembrane helix</keyword>
<evidence type="ECO:0000256" key="1">
    <source>
        <dbReference type="ARBA" id="ARBA00007734"/>
    </source>
</evidence>
<dbReference type="GO" id="GO:0008933">
    <property type="term" value="F:peptidoglycan lytic transglycosylase activity"/>
    <property type="evidence" value="ECO:0007669"/>
    <property type="project" value="InterPro"/>
</dbReference>
<evidence type="ECO:0000256" key="2">
    <source>
        <dbReference type="SAM" id="Phobius"/>
    </source>
</evidence>
<dbReference type="RefSeq" id="WP_338604882.1">
    <property type="nucleotide sequence ID" value="NZ_AP028679.1"/>
</dbReference>
<keyword evidence="2" id="KW-0472">Membrane</keyword>
<dbReference type="PANTHER" id="PTHR37423:SF2">
    <property type="entry name" value="MEMBRANE-BOUND LYTIC MUREIN TRANSGLYCOSYLASE C"/>
    <property type="match status" value="1"/>
</dbReference>
<dbReference type="PANTHER" id="PTHR37423">
    <property type="entry name" value="SOLUBLE LYTIC MUREIN TRANSGLYCOSYLASE-RELATED"/>
    <property type="match status" value="1"/>
</dbReference>
<comment type="similarity">
    <text evidence="1">Belongs to the transglycosylase Slt family.</text>
</comment>
<keyword evidence="5" id="KW-1185">Reference proteome</keyword>
<dbReference type="GO" id="GO:0000270">
    <property type="term" value="P:peptidoglycan metabolic process"/>
    <property type="evidence" value="ECO:0007669"/>
    <property type="project" value="InterPro"/>
</dbReference>
<accession>A0AAU9E827</accession>
<organism evidence="4 5">
    <name type="scientific">Desulfoferula mesophila</name>
    <dbReference type="NCBI Taxonomy" id="3058419"/>
    <lineage>
        <taxon>Bacteria</taxon>
        <taxon>Pseudomonadati</taxon>
        <taxon>Thermodesulfobacteriota</taxon>
        <taxon>Desulfarculia</taxon>
        <taxon>Desulfarculales</taxon>
        <taxon>Desulfarculaceae</taxon>
        <taxon>Desulfoferula</taxon>
    </lineage>
</organism>
<proteinExistence type="inferred from homology"/>
<dbReference type="InterPro" id="IPR000189">
    <property type="entry name" value="Transglyc_AS"/>
</dbReference>
<dbReference type="PROSITE" id="PS00922">
    <property type="entry name" value="TRANSGLYCOSYLASE"/>
    <property type="match status" value="1"/>
</dbReference>
<reference evidence="5" key="1">
    <citation type="journal article" date="2023" name="Arch. Microbiol.">
        <title>Desulfoferula mesophilus gen. nov. sp. nov., a mesophilic sulfate-reducing bacterium isolated from a brackish lake sediment.</title>
        <authorList>
            <person name="Watanabe T."/>
            <person name="Yabe T."/>
            <person name="Tsuji J.M."/>
            <person name="Fukui M."/>
        </authorList>
    </citation>
    <scope>NUCLEOTIDE SEQUENCE [LARGE SCALE GENOMIC DNA]</scope>
    <source>
        <strain evidence="5">12FAK</strain>
    </source>
</reference>
<sequence length="201" mass="21758">MSSLKHHTSRLTLLAIAAGISGLAGIMFLEPAPRVTVSGSVSWQGVDPAAAANQRVTLVLPLRQRQRAVWPLAREAARKHGLEPALLMAVIQTESRFLPQARSPRGAMGLMQITPTTARHLKLTHPMDPQANLDAGAGYLAQLYRNHQGDLRLALAAYNAGPGRVAEAGGIPDIPETRQYVDTVLENLDLFRARYSALAKF</sequence>
<evidence type="ECO:0000313" key="4">
    <source>
        <dbReference type="EMBL" id="BEQ13308.1"/>
    </source>
</evidence>
<dbReference type="Gene3D" id="1.10.530.10">
    <property type="match status" value="1"/>
</dbReference>
<keyword evidence="2" id="KW-0812">Transmembrane</keyword>
<gene>
    <name evidence="4" type="ORF">FAK_03740</name>
</gene>
<dbReference type="Pfam" id="PF01464">
    <property type="entry name" value="SLT"/>
    <property type="match status" value="1"/>
</dbReference>
<feature type="domain" description="Transglycosylase SLT" evidence="3">
    <location>
        <begin position="72"/>
        <end position="172"/>
    </location>
</feature>
<dbReference type="InterPro" id="IPR008258">
    <property type="entry name" value="Transglycosylase_SLT_dom_1"/>
</dbReference>
<dbReference type="GO" id="GO:0016020">
    <property type="term" value="C:membrane"/>
    <property type="evidence" value="ECO:0007669"/>
    <property type="project" value="InterPro"/>
</dbReference>
<dbReference type="CDD" id="cd16896">
    <property type="entry name" value="LT_Slt70-like"/>
    <property type="match status" value="1"/>
</dbReference>